<dbReference type="InterPro" id="IPR016039">
    <property type="entry name" value="Thiolase-like"/>
</dbReference>
<dbReference type="Pfam" id="PF16197">
    <property type="entry name" value="KAsynt_C_assoc"/>
    <property type="match status" value="1"/>
</dbReference>
<dbReference type="GO" id="GO:0044550">
    <property type="term" value="P:secondary metabolite biosynthetic process"/>
    <property type="evidence" value="ECO:0007669"/>
    <property type="project" value="TreeGrafter"/>
</dbReference>
<evidence type="ECO:0000256" key="1">
    <source>
        <dbReference type="ARBA" id="ARBA00022450"/>
    </source>
</evidence>
<dbReference type="InterPro" id="IPR050091">
    <property type="entry name" value="PKS_NRPS_Biosynth_Enz"/>
</dbReference>
<evidence type="ECO:0000313" key="5">
    <source>
        <dbReference type="EMBL" id="KAF2179544.1"/>
    </source>
</evidence>
<keyword evidence="2" id="KW-0597">Phosphoprotein</keyword>
<dbReference type="InterPro" id="IPR032821">
    <property type="entry name" value="PKS_assoc"/>
</dbReference>
<gene>
    <name evidence="5" type="ORF">K469DRAFT_730568</name>
</gene>
<evidence type="ECO:0000313" key="6">
    <source>
        <dbReference type="Proteomes" id="UP000800200"/>
    </source>
</evidence>
<dbReference type="SUPFAM" id="SSF53901">
    <property type="entry name" value="Thiolase-like"/>
    <property type="match status" value="1"/>
</dbReference>
<dbReference type="Gene3D" id="3.30.70.3290">
    <property type="match status" value="1"/>
</dbReference>
<feature type="compositionally biased region" description="Polar residues" evidence="3">
    <location>
        <begin position="103"/>
        <end position="122"/>
    </location>
</feature>
<dbReference type="GO" id="GO:0006633">
    <property type="term" value="P:fatty acid biosynthetic process"/>
    <property type="evidence" value="ECO:0007669"/>
    <property type="project" value="TreeGrafter"/>
</dbReference>
<reference evidence="5" key="1">
    <citation type="journal article" date="2020" name="Stud. Mycol.">
        <title>101 Dothideomycetes genomes: a test case for predicting lifestyles and emergence of pathogens.</title>
        <authorList>
            <person name="Haridas S."/>
            <person name="Albert R."/>
            <person name="Binder M."/>
            <person name="Bloem J."/>
            <person name="Labutti K."/>
            <person name="Salamov A."/>
            <person name="Andreopoulos B."/>
            <person name="Baker S."/>
            <person name="Barry K."/>
            <person name="Bills G."/>
            <person name="Bluhm B."/>
            <person name="Cannon C."/>
            <person name="Castanera R."/>
            <person name="Culley D."/>
            <person name="Daum C."/>
            <person name="Ezra D."/>
            <person name="Gonzalez J."/>
            <person name="Henrissat B."/>
            <person name="Kuo A."/>
            <person name="Liang C."/>
            <person name="Lipzen A."/>
            <person name="Lutzoni F."/>
            <person name="Magnuson J."/>
            <person name="Mondo S."/>
            <person name="Nolan M."/>
            <person name="Ohm R."/>
            <person name="Pangilinan J."/>
            <person name="Park H.-J."/>
            <person name="Ramirez L."/>
            <person name="Alfaro M."/>
            <person name="Sun H."/>
            <person name="Tritt A."/>
            <person name="Yoshinaga Y."/>
            <person name="Zwiers L.-H."/>
            <person name="Turgeon B."/>
            <person name="Goodwin S."/>
            <person name="Spatafora J."/>
            <person name="Crous P."/>
            <person name="Grigoriev I."/>
        </authorList>
    </citation>
    <scope>NUCLEOTIDE SEQUENCE</scope>
    <source>
        <strain evidence="5">CBS 207.26</strain>
    </source>
</reference>
<dbReference type="Proteomes" id="UP000800200">
    <property type="component" value="Unassembled WGS sequence"/>
</dbReference>
<feature type="compositionally biased region" description="Low complexity" evidence="3">
    <location>
        <begin position="90"/>
        <end position="102"/>
    </location>
</feature>
<protein>
    <submittedName>
        <fullName evidence="5">Thiolase-like protein</fullName>
    </submittedName>
</protein>
<proteinExistence type="predicted"/>
<keyword evidence="1" id="KW-0596">Phosphopantetheine</keyword>
<name>A0A6A6DJ43_9PEZI</name>
<keyword evidence="6" id="KW-1185">Reference proteome</keyword>
<dbReference type="EMBL" id="ML994665">
    <property type="protein sequence ID" value="KAF2179544.1"/>
    <property type="molecule type" value="Genomic_DNA"/>
</dbReference>
<sequence length="196" mass="21073">MRKVYADTGIDPAETGYLEFHGTETATGDPIETIAVGNIFGDKGFHIGSIKPNVGHAGGASGINSLIKAVLCSKKRPFPRKSSLTTRTGRFLLPRRSSRSPSNQSCGRKTAQSESQSNSFGIGGTNANVIIDSLEQVRPDLANSTTEGKTRLVPLSANTQESLKKHTSNIIEYLVSRPEKAADMAYTLAARREHLT</sequence>
<dbReference type="GO" id="GO:0004312">
    <property type="term" value="F:fatty acid synthase activity"/>
    <property type="evidence" value="ECO:0007669"/>
    <property type="project" value="TreeGrafter"/>
</dbReference>
<dbReference type="AlphaFoldDB" id="A0A6A6DJ43"/>
<feature type="region of interest" description="Disordered" evidence="3">
    <location>
        <begin position="79"/>
        <end position="122"/>
    </location>
</feature>
<dbReference type="OrthoDB" id="4510994at2759"/>
<dbReference type="Pfam" id="PF02801">
    <property type="entry name" value="Ketoacyl-synt_C"/>
    <property type="match status" value="1"/>
</dbReference>
<dbReference type="Gene3D" id="3.40.47.10">
    <property type="match status" value="1"/>
</dbReference>
<dbReference type="PANTHER" id="PTHR43775:SF37">
    <property type="entry name" value="SI:DKEY-61P9.11"/>
    <property type="match status" value="1"/>
</dbReference>
<dbReference type="InterPro" id="IPR014031">
    <property type="entry name" value="Ketoacyl_synth_C"/>
</dbReference>
<evidence type="ECO:0000259" key="4">
    <source>
        <dbReference type="PROSITE" id="PS52004"/>
    </source>
</evidence>
<accession>A0A6A6DJ43</accession>
<organism evidence="5 6">
    <name type="scientific">Zopfia rhizophila CBS 207.26</name>
    <dbReference type="NCBI Taxonomy" id="1314779"/>
    <lineage>
        <taxon>Eukaryota</taxon>
        <taxon>Fungi</taxon>
        <taxon>Dikarya</taxon>
        <taxon>Ascomycota</taxon>
        <taxon>Pezizomycotina</taxon>
        <taxon>Dothideomycetes</taxon>
        <taxon>Dothideomycetes incertae sedis</taxon>
        <taxon>Zopfiaceae</taxon>
        <taxon>Zopfia</taxon>
    </lineage>
</organism>
<evidence type="ECO:0000256" key="2">
    <source>
        <dbReference type="ARBA" id="ARBA00022553"/>
    </source>
</evidence>
<dbReference type="PANTHER" id="PTHR43775">
    <property type="entry name" value="FATTY ACID SYNTHASE"/>
    <property type="match status" value="1"/>
</dbReference>
<dbReference type="InterPro" id="IPR020841">
    <property type="entry name" value="PKS_Beta-ketoAc_synthase_dom"/>
</dbReference>
<feature type="domain" description="Ketosynthase family 3 (KS3)" evidence="4">
    <location>
        <begin position="1"/>
        <end position="133"/>
    </location>
</feature>
<evidence type="ECO:0000256" key="3">
    <source>
        <dbReference type="SAM" id="MobiDB-lite"/>
    </source>
</evidence>
<dbReference type="PROSITE" id="PS52004">
    <property type="entry name" value="KS3_2"/>
    <property type="match status" value="1"/>
</dbReference>